<protein>
    <submittedName>
        <fullName evidence="3">Uncharacterized protein</fullName>
    </submittedName>
</protein>
<evidence type="ECO:0000313" key="3">
    <source>
        <dbReference type="EMBL" id="EAR94162.1"/>
    </source>
</evidence>
<feature type="region of interest" description="Disordered" evidence="2">
    <location>
        <begin position="208"/>
        <end position="227"/>
    </location>
</feature>
<organism evidence="3 4">
    <name type="scientific">Tetrahymena thermophila (strain SB210)</name>
    <dbReference type="NCBI Taxonomy" id="312017"/>
    <lineage>
        <taxon>Eukaryota</taxon>
        <taxon>Sar</taxon>
        <taxon>Alveolata</taxon>
        <taxon>Ciliophora</taxon>
        <taxon>Intramacronucleata</taxon>
        <taxon>Oligohymenophorea</taxon>
        <taxon>Hymenostomatida</taxon>
        <taxon>Tetrahymenina</taxon>
        <taxon>Tetrahymenidae</taxon>
        <taxon>Tetrahymena</taxon>
    </lineage>
</organism>
<accession>I7LUK4</accession>
<feature type="region of interest" description="Disordered" evidence="2">
    <location>
        <begin position="289"/>
        <end position="326"/>
    </location>
</feature>
<evidence type="ECO:0000256" key="2">
    <source>
        <dbReference type="SAM" id="MobiDB-lite"/>
    </source>
</evidence>
<dbReference type="OrthoDB" id="300198at2759"/>
<sequence>MSRQNSFFSERDEDFFDEMVDNRSKLVSIGLYQPFSDKNHFNHCDSLKDSLIVAKHSINLILKNTEEVLYEKYLEERKNDYSIAQSLILGEIYINMAVKLIDREQEDEMDINDLEDSEPKKPIGESWIRSKIAIEHQQEFDKPDETEGLPKNDRVSDRTSITFKNKFIKKKEEAFKGEVPQPQNMEIPQEVDDIIERLRVIKQLETKRKEEKEEQEKKEKQNPLELKKEMKNSKYTYDFDGKVINTKVVKTEKLPPSNYQINYQFSTQEVDRNKIKKIKAQQEEQQKQAQLQLQQQQQQQQKGKGSFLNIPLQNNPNPNKDDQGLGISKLQAGAKNPFSYDDFNPSQGVTLFYDQKIKEGPKSKEVFDTLANLDQRLKMHDEKIQITRSEYKRLTENGNLNMASTIKNMQDILSNQQNGASPLHRQTSLLNAQTQKHNSNIDNGSAFKQEAQKNQQQQNQLIINNLSLIDNQSAKNKQKSYFLSMLNHPQINSKGEKEDFLSYLENSKSKIIIKQPGLLTNIIIKDDEQQLTSDKEKQNNTLKLPNINDKITLPQKSPVDEFNQSIIKGGNEWGKGNRGVGNLSSGKQIHKPSQKVYRTTLNQFYKLPRERDWGQSFKQSKSSKNMLKTNNSENILTQPEVEFRGTFYTFNSKFSETLRSFKS</sequence>
<dbReference type="eggNOG" id="ENOG502SVCK">
    <property type="taxonomic scope" value="Eukaryota"/>
</dbReference>
<evidence type="ECO:0000313" key="4">
    <source>
        <dbReference type="Proteomes" id="UP000009168"/>
    </source>
</evidence>
<dbReference type="RefSeq" id="XP_001014407.1">
    <property type="nucleotide sequence ID" value="XM_001014407.1"/>
</dbReference>
<dbReference type="GeneID" id="7838700"/>
<feature type="compositionally biased region" description="Low complexity" evidence="2">
    <location>
        <begin position="289"/>
        <end position="318"/>
    </location>
</feature>
<dbReference type="Proteomes" id="UP000009168">
    <property type="component" value="Unassembled WGS sequence"/>
</dbReference>
<dbReference type="KEGG" id="tet:TTHERM_00522290"/>
<reference evidence="4" key="1">
    <citation type="journal article" date="2006" name="PLoS Biol.">
        <title>Macronuclear genome sequence of the ciliate Tetrahymena thermophila, a model eukaryote.</title>
        <authorList>
            <person name="Eisen J.A."/>
            <person name="Coyne R.S."/>
            <person name="Wu M."/>
            <person name="Wu D."/>
            <person name="Thiagarajan M."/>
            <person name="Wortman J.R."/>
            <person name="Badger J.H."/>
            <person name="Ren Q."/>
            <person name="Amedeo P."/>
            <person name="Jones K.M."/>
            <person name="Tallon L.J."/>
            <person name="Delcher A.L."/>
            <person name="Salzberg S.L."/>
            <person name="Silva J.C."/>
            <person name="Haas B.J."/>
            <person name="Majoros W.H."/>
            <person name="Farzad M."/>
            <person name="Carlton J.M."/>
            <person name="Smith R.K. Jr."/>
            <person name="Garg J."/>
            <person name="Pearlman R.E."/>
            <person name="Karrer K.M."/>
            <person name="Sun L."/>
            <person name="Manning G."/>
            <person name="Elde N.C."/>
            <person name="Turkewitz A.P."/>
            <person name="Asai D.J."/>
            <person name="Wilkes D.E."/>
            <person name="Wang Y."/>
            <person name="Cai H."/>
            <person name="Collins K."/>
            <person name="Stewart B.A."/>
            <person name="Lee S.R."/>
            <person name="Wilamowska K."/>
            <person name="Weinberg Z."/>
            <person name="Ruzzo W.L."/>
            <person name="Wloga D."/>
            <person name="Gaertig J."/>
            <person name="Frankel J."/>
            <person name="Tsao C.-C."/>
            <person name="Gorovsky M.A."/>
            <person name="Keeling P.J."/>
            <person name="Waller R.F."/>
            <person name="Patron N.J."/>
            <person name="Cherry J.M."/>
            <person name="Stover N.A."/>
            <person name="Krieger C.J."/>
            <person name="del Toro C."/>
            <person name="Ryder H.F."/>
            <person name="Williamson S.C."/>
            <person name="Barbeau R.A."/>
            <person name="Hamilton E.P."/>
            <person name="Orias E."/>
        </authorList>
    </citation>
    <scope>NUCLEOTIDE SEQUENCE [LARGE SCALE GENOMIC DNA]</scope>
    <source>
        <strain evidence="4">SB210</strain>
    </source>
</reference>
<dbReference type="OMA" id="NCNLNDG"/>
<proteinExistence type="predicted"/>
<name>I7LUK4_TETTS</name>
<feature type="coiled-coil region" evidence="1">
    <location>
        <begin position="370"/>
        <end position="397"/>
    </location>
</feature>
<keyword evidence="1" id="KW-0175">Coiled coil</keyword>
<keyword evidence="4" id="KW-1185">Reference proteome</keyword>
<dbReference type="EMBL" id="GG662717">
    <property type="protein sequence ID" value="EAR94162.1"/>
    <property type="molecule type" value="Genomic_DNA"/>
</dbReference>
<dbReference type="HOGENOM" id="CLU_421238_0_0_1"/>
<dbReference type="InParanoid" id="I7LUK4"/>
<evidence type="ECO:0000256" key="1">
    <source>
        <dbReference type="SAM" id="Coils"/>
    </source>
</evidence>
<gene>
    <name evidence="3" type="ORF">TTHERM_00522290</name>
</gene>
<dbReference type="AlphaFoldDB" id="I7LUK4"/>